<dbReference type="Proteomes" id="UP001469365">
    <property type="component" value="Unassembled WGS sequence"/>
</dbReference>
<gene>
    <name evidence="1" type="ORF">WMW72_00405</name>
</gene>
<keyword evidence="1" id="KW-0808">Transferase</keyword>
<dbReference type="InterPro" id="IPR029063">
    <property type="entry name" value="SAM-dependent_MTases_sf"/>
</dbReference>
<keyword evidence="1" id="KW-0489">Methyltransferase</keyword>
<dbReference type="GO" id="GO:0032259">
    <property type="term" value="P:methylation"/>
    <property type="evidence" value="ECO:0007669"/>
    <property type="project" value="UniProtKB-KW"/>
</dbReference>
<comment type="caution">
    <text evidence="1">The sequence shown here is derived from an EMBL/GenBank/DDBJ whole genome shotgun (WGS) entry which is preliminary data.</text>
</comment>
<dbReference type="RefSeq" id="WP_341413426.1">
    <property type="nucleotide sequence ID" value="NZ_JBBPCC010000001.1"/>
</dbReference>
<dbReference type="EMBL" id="JBBPCC010000001">
    <property type="protein sequence ID" value="MEK8126367.1"/>
    <property type="molecule type" value="Genomic_DNA"/>
</dbReference>
<protein>
    <submittedName>
        <fullName evidence="1">Methylase</fullName>
    </submittedName>
</protein>
<sequence>MSESLKPYEQIGVAMTCRSFEEYRRMFALELELLQAGPVLDVASGASSFVAEACSLGCDARAADPMYALGPVSIEEHGHKEIAVSTSKLEALREQYDWSYYGSLEQHRLGREASLNRFITHYRASQGTGIYTRALLPELPYPDAAFSLVLVSHFLFLYDGQFDRTFHLNAVRELLRVCSKEGEVRIYPLSSLRSERYPHLDELLAELAEEGVQASILESDLPFIPGSKNVLRLTYRSARSS</sequence>
<proteinExistence type="predicted"/>
<keyword evidence="2" id="KW-1185">Reference proteome</keyword>
<dbReference type="Gene3D" id="3.40.50.150">
    <property type="entry name" value="Vaccinia Virus protein VP39"/>
    <property type="match status" value="1"/>
</dbReference>
<organism evidence="1 2">
    <name type="scientific">Paenibacillus filicis</name>
    <dbReference type="NCBI Taxonomy" id="669464"/>
    <lineage>
        <taxon>Bacteria</taxon>
        <taxon>Bacillati</taxon>
        <taxon>Bacillota</taxon>
        <taxon>Bacilli</taxon>
        <taxon>Bacillales</taxon>
        <taxon>Paenibacillaceae</taxon>
        <taxon>Paenibacillus</taxon>
    </lineage>
</organism>
<dbReference type="GO" id="GO:0008168">
    <property type="term" value="F:methyltransferase activity"/>
    <property type="evidence" value="ECO:0007669"/>
    <property type="project" value="UniProtKB-KW"/>
</dbReference>
<accession>A0ABU9DBZ1</accession>
<evidence type="ECO:0000313" key="2">
    <source>
        <dbReference type="Proteomes" id="UP001469365"/>
    </source>
</evidence>
<name>A0ABU9DBZ1_9BACL</name>
<evidence type="ECO:0000313" key="1">
    <source>
        <dbReference type="EMBL" id="MEK8126367.1"/>
    </source>
</evidence>
<reference evidence="1 2" key="1">
    <citation type="submission" date="2024-04" db="EMBL/GenBank/DDBJ databases">
        <title>draft genome sequnece of Paenibacillus filicis.</title>
        <authorList>
            <person name="Kim D.-U."/>
        </authorList>
    </citation>
    <scope>NUCLEOTIDE SEQUENCE [LARGE SCALE GENOMIC DNA]</scope>
    <source>
        <strain evidence="1 2">KACC14197</strain>
    </source>
</reference>